<accession>A0A0R1Y673</accession>
<dbReference type="OrthoDB" id="9811402at2"/>
<dbReference type="AlphaFoldDB" id="A0A0R1Y673"/>
<dbReference type="Pfam" id="PF06133">
    <property type="entry name" value="Com_YlbF"/>
    <property type="match status" value="1"/>
</dbReference>
<dbReference type="EMBL" id="AZGI01000059">
    <property type="protein sequence ID" value="KRM37928.1"/>
    <property type="molecule type" value="Genomic_DNA"/>
</dbReference>
<dbReference type="PATRIC" id="fig|1423754.3.peg.1547"/>
<dbReference type="Gene3D" id="1.20.1500.10">
    <property type="entry name" value="YheA/YmcA-like"/>
    <property type="match status" value="1"/>
</dbReference>
<sequence length="116" mass="13062">MVNVYDSANQLAEDLKKTPEYTALQDAVKAVKEDENSSAMFKKMDEIQGQIMAAQQSGQPLSKELQESYKDLSDKVQQDANIVKLLTAEQGLYKLIDDVQKAFTSPINDLYTDLRK</sequence>
<evidence type="ECO:0000313" key="3">
    <source>
        <dbReference type="Proteomes" id="UP000051223"/>
    </source>
</evidence>
<dbReference type="RefSeq" id="WP_025080398.1">
    <property type="nucleotide sequence ID" value="NZ_AZGI01000059.1"/>
</dbReference>
<dbReference type="Proteomes" id="UP000051223">
    <property type="component" value="Unassembled WGS sequence"/>
</dbReference>
<name>A0A0R1Y673_9LACO</name>
<dbReference type="HAMAP" id="MF_01526">
    <property type="entry name" value="UPF0342"/>
    <property type="match status" value="1"/>
</dbReference>
<reference evidence="2 3" key="1">
    <citation type="journal article" date="2015" name="Genome Announc.">
        <title>Expanding the biotechnology potential of lactobacilli through comparative genomics of 213 strains and associated genera.</title>
        <authorList>
            <person name="Sun Z."/>
            <person name="Harris H.M."/>
            <person name="McCann A."/>
            <person name="Guo C."/>
            <person name="Argimon S."/>
            <person name="Zhang W."/>
            <person name="Yang X."/>
            <person name="Jeffery I.B."/>
            <person name="Cooney J.C."/>
            <person name="Kagawa T.F."/>
            <person name="Liu W."/>
            <person name="Song Y."/>
            <person name="Salvetti E."/>
            <person name="Wrobel A."/>
            <person name="Rasinkangas P."/>
            <person name="Parkhill J."/>
            <person name="Rea M.C."/>
            <person name="O'Sullivan O."/>
            <person name="Ritari J."/>
            <person name="Douillard F.P."/>
            <person name="Paul Ross R."/>
            <person name="Yang R."/>
            <person name="Briner A.E."/>
            <person name="Felis G.E."/>
            <person name="de Vos W.M."/>
            <person name="Barrangou R."/>
            <person name="Klaenhammer T.R."/>
            <person name="Caufield P.W."/>
            <person name="Cui Y."/>
            <person name="Zhang H."/>
            <person name="O'Toole P.W."/>
        </authorList>
    </citation>
    <scope>NUCLEOTIDE SEQUENCE [LARGE SCALE GENOMIC DNA]</scope>
    <source>
        <strain evidence="2 3">DSM 5661</strain>
    </source>
</reference>
<gene>
    <name evidence="2" type="ORF">FC39_GL001502</name>
</gene>
<comment type="similarity">
    <text evidence="1">Belongs to the UPF0342 family.</text>
</comment>
<dbReference type="STRING" id="1423754.FC39_GL001502"/>
<dbReference type="InterPro" id="IPR023378">
    <property type="entry name" value="YheA/YmcA-like_dom_sf"/>
</dbReference>
<dbReference type="SUPFAM" id="SSF158622">
    <property type="entry name" value="YheA/YmcA-like"/>
    <property type="match status" value="1"/>
</dbReference>
<evidence type="ECO:0000256" key="1">
    <source>
        <dbReference type="HAMAP-Rule" id="MF_01526"/>
    </source>
</evidence>
<proteinExistence type="inferred from homology"/>
<dbReference type="InterPro" id="IPR010368">
    <property type="entry name" value="Com_YlbF"/>
</dbReference>
<keyword evidence="3" id="KW-1185">Reference proteome</keyword>
<evidence type="ECO:0000313" key="2">
    <source>
        <dbReference type="EMBL" id="KRM37928.1"/>
    </source>
</evidence>
<organism evidence="2 3">
    <name type="scientific">Lactobacillus hamsteri DSM 5661 = JCM 6256</name>
    <dbReference type="NCBI Taxonomy" id="1423754"/>
    <lineage>
        <taxon>Bacteria</taxon>
        <taxon>Bacillati</taxon>
        <taxon>Bacillota</taxon>
        <taxon>Bacilli</taxon>
        <taxon>Lactobacillales</taxon>
        <taxon>Lactobacillaceae</taxon>
        <taxon>Lactobacillus</taxon>
    </lineage>
</organism>
<dbReference type="eggNOG" id="COG3679">
    <property type="taxonomic scope" value="Bacteria"/>
</dbReference>
<protein>
    <recommendedName>
        <fullName evidence="1">UPF0342 protein FC39_GL001502</fullName>
    </recommendedName>
</protein>
<comment type="caution">
    <text evidence="2">The sequence shown here is derived from an EMBL/GenBank/DDBJ whole genome shotgun (WGS) entry which is preliminary data.</text>
</comment>